<comment type="caution">
    <text evidence="7">The sequence shown here is derived from an EMBL/GenBank/DDBJ whole genome shotgun (WGS) entry which is preliminary data.</text>
</comment>
<feature type="transmembrane region" description="Helical" evidence="5">
    <location>
        <begin position="295"/>
        <end position="313"/>
    </location>
</feature>
<evidence type="ECO:0000256" key="1">
    <source>
        <dbReference type="ARBA" id="ARBA00022692"/>
    </source>
</evidence>
<dbReference type="GO" id="GO:0022857">
    <property type="term" value="F:transmembrane transporter activity"/>
    <property type="evidence" value="ECO:0007669"/>
    <property type="project" value="InterPro"/>
</dbReference>
<protein>
    <submittedName>
        <fullName evidence="7">MFS family permease</fullName>
    </submittedName>
</protein>
<evidence type="ECO:0000256" key="3">
    <source>
        <dbReference type="ARBA" id="ARBA00023136"/>
    </source>
</evidence>
<reference evidence="7 8" key="1">
    <citation type="submission" date="2020-03" db="EMBL/GenBank/DDBJ databases">
        <title>Genomic Encyclopedia of Type Strains, Phase IV (KMG-IV): sequencing the most valuable type-strain genomes for metagenomic binning, comparative biology and taxonomic classification.</title>
        <authorList>
            <person name="Goeker M."/>
        </authorList>
    </citation>
    <scope>NUCLEOTIDE SEQUENCE [LARGE SCALE GENOMIC DNA]</scope>
    <source>
        <strain evidence="7 8">DSM 19867</strain>
    </source>
</reference>
<feature type="transmembrane region" description="Helical" evidence="5">
    <location>
        <begin position="325"/>
        <end position="345"/>
    </location>
</feature>
<dbReference type="Gene3D" id="1.20.1250.20">
    <property type="entry name" value="MFS general substrate transporter like domains"/>
    <property type="match status" value="2"/>
</dbReference>
<evidence type="ECO:0000313" key="8">
    <source>
        <dbReference type="Proteomes" id="UP000570514"/>
    </source>
</evidence>
<gene>
    <name evidence="7" type="ORF">FHS83_001148</name>
</gene>
<dbReference type="PANTHER" id="PTHR23521">
    <property type="entry name" value="TRANSPORTER MFS SUPERFAMILY"/>
    <property type="match status" value="1"/>
</dbReference>
<dbReference type="PROSITE" id="PS50850">
    <property type="entry name" value="MFS"/>
    <property type="match status" value="1"/>
</dbReference>
<feature type="transmembrane region" description="Helical" evidence="5">
    <location>
        <begin position="351"/>
        <end position="373"/>
    </location>
</feature>
<dbReference type="GO" id="GO:0005886">
    <property type="term" value="C:plasma membrane"/>
    <property type="evidence" value="ECO:0007669"/>
    <property type="project" value="TreeGrafter"/>
</dbReference>
<feature type="transmembrane region" description="Helical" evidence="5">
    <location>
        <begin position="158"/>
        <end position="178"/>
    </location>
</feature>
<accession>A0A846MXT9</accession>
<feature type="transmembrane region" description="Helical" evidence="5">
    <location>
        <begin position="233"/>
        <end position="252"/>
    </location>
</feature>
<evidence type="ECO:0000256" key="4">
    <source>
        <dbReference type="SAM" id="MobiDB-lite"/>
    </source>
</evidence>
<feature type="transmembrane region" description="Helical" evidence="5">
    <location>
        <begin position="199"/>
        <end position="221"/>
    </location>
</feature>
<keyword evidence="3 5" id="KW-0472">Membrane</keyword>
<keyword evidence="2 5" id="KW-1133">Transmembrane helix</keyword>
<dbReference type="EMBL" id="JAASRM010000001">
    <property type="protein sequence ID" value="NIK87830.1"/>
    <property type="molecule type" value="Genomic_DNA"/>
</dbReference>
<keyword evidence="8" id="KW-1185">Reference proteome</keyword>
<name>A0A846MXT9_9PROT</name>
<feature type="transmembrane region" description="Helical" evidence="5">
    <location>
        <begin position="264"/>
        <end position="283"/>
    </location>
</feature>
<feature type="region of interest" description="Disordered" evidence="4">
    <location>
        <begin position="383"/>
        <end position="410"/>
    </location>
</feature>
<feature type="transmembrane region" description="Helical" evidence="5">
    <location>
        <begin position="98"/>
        <end position="119"/>
    </location>
</feature>
<dbReference type="AlphaFoldDB" id="A0A846MXT9"/>
<feature type="domain" description="Major facilitator superfamily (MFS) profile" evidence="6">
    <location>
        <begin position="199"/>
        <end position="410"/>
    </location>
</feature>
<dbReference type="Pfam" id="PF07690">
    <property type="entry name" value="MFS_1"/>
    <property type="match status" value="1"/>
</dbReference>
<proteinExistence type="predicted"/>
<sequence>MVPQLASLATILFTTLIFLTGNGLLNTLIPVRAHLEGFPTLTIGLIGSAYFAGFVLGCFTGPRWLNRVGHVRTFSVCAALCAAVTLIMSIFVADFAWLFLRALFGFAAANIFITLESWLNDKVKNETRGVVFAAYLGVNFAGMMMGQLLFATARPSSFVLFSMATIFYTLCLVPVGLTDLKQPAPAPVRKLRPWNLFRISPVGVAGCIAVGFANNAMWTLAPVYAQSQGLSSGNVALFMVAFTMGGTLVQIPVGRLSDHIDRRWVMAGTCALAATAGILIALYDSHDRNTMLWSFGLFGIFMLPLYALSVAHANDRMPKGGYVEASATLLLINSIASVIGPTFAASVMDLFGARALFFFTASVHSCMLVFTLFRLTQKSRPPMQEHFTPLPPEASPSTLELVAPKHDPAP</sequence>
<dbReference type="InterPro" id="IPR011701">
    <property type="entry name" value="MFS"/>
</dbReference>
<dbReference type="Proteomes" id="UP000570514">
    <property type="component" value="Unassembled WGS sequence"/>
</dbReference>
<evidence type="ECO:0000313" key="7">
    <source>
        <dbReference type="EMBL" id="NIK87830.1"/>
    </source>
</evidence>
<feature type="transmembrane region" description="Helical" evidence="5">
    <location>
        <begin position="131"/>
        <end position="152"/>
    </location>
</feature>
<organism evidence="7 8">
    <name type="scientific">Rhizomicrobium palustre</name>
    <dbReference type="NCBI Taxonomy" id="189966"/>
    <lineage>
        <taxon>Bacteria</taxon>
        <taxon>Pseudomonadati</taxon>
        <taxon>Pseudomonadota</taxon>
        <taxon>Alphaproteobacteria</taxon>
        <taxon>Micropepsales</taxon>
        <taxon>Micropepsaceae</taxon>
        <taxon>Rhizomicrobium</taxon>
    </lineage>
</organism>
<feature type="transmembrane region" description="Helical" evidence="5">
    <location>
        <begin position="71"/>
        <end position="92"/>
    </location>
</feature>
<feature type="transmembrane region" description="Helical" evidence="5">
    <location>
        <begin position="37"/>
        <end position="59"/>
    </location>
</feature>
<dbReference type="InterPro" id="IPR020846">
    <property type="entry name" value="MFS_dom"/>
</dbReference>
<evidence type="ECO:0000259" key="6">
    <source>
        <dbReference type="PROSITE" id="PS50850"/>
    </source>
</evidence>
<dbReference type="PANTHER" id="PTHR23521:SF3">
    <property type="entry name" value="MFS TRANSPORTER"/>
    <property type="match status" value="1"/>
</dbReference>
<dbReference type="InterPro" id="IPR047200">
    <property type="entry name" value="MFS_YcaD-like"/>
</dbReference>
<evidence type="ECO:0000256" key="5">
    <source>
        <dbReference type="SAM" id="Phobius"/>
    </source>
</evidence>
<dbReference type="CDD" id="cd17477">
    <property type="entry name" value="MFS_YcaD_like"/>
    <property type="match status" value="1"/>
</dbReference>
<dbReference type="InterPro" id="IPR036259">
    <property type="entry name" value="MFS_trans_sf"/>
</dbReference>
<dbReference type="RefSeq" id="WP_167081762.1">
    <property type="nucleotide sequence ID" value="NZ_BAAADC010000001.1"/>
</dbReference>
<dbReference type="SUPFAM" id="SSF103473">
    <property type="entry name" value="MFS general substrate transporter"/>
    <property type="match status" value="1"/>
</dbReference>
<evidence type="ECO:0000256" key="2">
    <source>
        <dbReference type="ARBA" id="ARBA00022989"/>
    </source>
</evidence>
<keyword evidence="1 5" id="KW-0812">Transmembrane</keyword>